<accession>A0ABS2QP65</accession>
<dbReference type="EMBL" id="JAFBFC010000001">
    <property type="protein sequence ID" value="MBM7701246.1"/>
    <property type="molecule type" value="Genomic_DNA"/>
</dbReference>
<evidence type="ECO:0000256" key="1">
    <source>
        <dbReference type="ARBA" id="ARBA00022741"/>
    </source>
</evidence>
<evidence type="ECO:0000256" key="2">
    <source>
        <dbReference type="ARBA" id="ARBA00022840"/>
    </source>
</evidence>
<keyword evidence="2 3" id="KW-0067">ATP-binding</keyword>
<dbReference type="HAMAP" id="MF_00376">
    <property type="entry name" value="Dephospho_CoA_kinase"/>
    <property type="match status" value="1"/>
</dbReference>
<evidence type="ECO:0000313" key="6">
    <source>
        <dbReference type="Proteomes" id="UP000809829"/>
    </source>
</evidence>
<protein>
    <recommendedName>
        <fullName evidence="3 4">Dephospho-CoA kinase</fullName>
        <ecNumber evidence="3 4">2.7.1.24</ecNumber>
    </recommendedName>
    <alternativeName>
        <fullName evidence="3">Dephosphocoenzyme A kinase</fullName>
    </alternativeName>
</protein>
<keyword evidence="3" id="KW-0173">Coenzyme A biosynthesis</keyword>
<keyword evidence="3" id="KW-0963">Cytoplasm</keyword>
<sequence length="198" mass="22153">MAVVIGLTGGIASGKSTVAFMMEQLEIPVIDADKIAKEVVEVGTDAYHKIVKTFGERILQENGSIDRATLGSIIFPNKEEREKLNKIVHPAVREMMLRKKEQLLHEGNEIVVLDIPLLFESDLTHLVDKVLVVYVDEDVQLERLLKRNQLTEEEAKSRIQSQLPLVQKVALADAVINNNGSIEETKAQLLSALAYWNK</sequence>
<comment type="subcellular location">
    <subcellularLocation>
        <location evidence="3">Cytoplasm</location>
    </subcellularLocation>
</comment>
<name>A0ABS2QP65_9BACI</name>
<keyword evidence="6" id="KW-1185">Reference proteome</keyword>
<reference evidence="5 6" key="1">
    <citation type="submission" date="2021-01" db="EMBL/GenBank/DDBJ databases">
        <title>Genomic Encyclopedia of Type Strains, Phase IV (KMG-IV): sequencing the most valuable type-strain genomes for metagenomic binning, comparative biology and taxonomic classification.</title>
        <authorList>
            <person name="Goeker M."/>
        </authorList>
    </citation>
    <scope>NUCLEOTIDE SEQUENCE [LARGE SCALE GENOMIC DNA]</scope>
    <source>
        <strain evidence="5 6">DSM 104297</strain>
    </source>
</reference>
<comment type="function">
    <text evidence="3">Catalyzes the phosphorylation of the 3'-hydroxyl group of dephosphocoenzyme A to form coenzyme A.</text>
</comment>
<dbReference type="RefSeq" id="WP_205182449.1">
    <property type="nucleotide sequence ID" value="NZ_JAFBFC010000001.1"/>
</dbReference>
<comment type="caution">
    <text evidence="5">The sequence shown here is derived from an EMBL/GenBank/DDBJ whole genome shotgun (WGS) entry which is preliminary data.</text>
</comment>
<dbReference type="InterPro" id="IPR001977">
    <property type="entry name" value="Depp_CoAkinase"/>
</dbReference>
<comment type="similarity">
    <text evidence="3">Belongs to the CoaE family.</text>
</comment>
<dbReference type="InterPro" id="IPR027417">
    <property type="entry name" value="P-loop_NTPase"/>
</dbReference>
<dbReference type="Proteomes" id="UP000809829">
    <property type="component" value="Unassembled WGS sequence"/>
</dbReference>
<dbReference type="NCBIfam" id="TIGR00152">
    <property type="entry name" value="dephospho-CoA kinase"/>
    <property type="match status" value="1"/>
</dbReference>
<keyword evidence="3 5" id="KW-0808">Transferase</keyword>
<dbReference type="PROSITE" id="PS51219">
    <property type="entry name" value="DPCK"/>
    <property type="match status" value="1"/>
</dbReference>
<evidence type="ECO:0000256" key="4">
    <source>
        <dbReference type="NCBIfam" id="TIGR00152"/>
    </source>
</evidence>
<evidence type="ECO:0000256" key="3">
    <source>
        <dbReference type="HAMAP-Rule" id="MF_00376"/>
    </source>
</evidence>
<comment type="catalytic activity">
    <reaction evidence="3">
        <text>3'-dephospho-CoA + ATP = ADP + CoA + H(+)</text>
        <dbReference type="Rhea" id="RHEA:18245"/>
        <dbReference type="ChEBI" id="CHEBI:15378"/>
        <dbReference type="ChEBI" id="CHEBI:30616"/>
        <dbReference type="ChEBI" id="CHEBI:57287"/>
        <dbReference type="ChEBI" id="CHEBI:57328"/>
        <dbReference type="ChEBI" id="CHEBI:456216"/>
        <dbReference type="EC" id="2.7.1.24"/>
    </reaction>
</comment>
<proteinExistence type="inferred from homology"/>
<dbReference type="PANTHER" id="PTHR10695">
    <property type="entry name" value="DEPHOSPHO-COA KINASE-RELATED"/>
    <property type="match status" value="1"/>
</dbReference>
<comment type="pathway">
    <text evidence="3">Cofactor biosynthesis; coenzyme A biosynthesis; CoA from (R)-pantothenate: step 5/5.</text>
</comment>
<dbReference type="Pfam" id="PF01121">
    <property type="entry name" value="CoaE"/>
    <property type="match status" value="1"/>
</dbReference>
<dbReference type="GO" id="GO:0004140">
    <property type="term" value="F:dephospho-CoA kinase activity"/>
    <property type="evidence" value="ECO:0007669"/>
    <property type="project" value="UniProtKB-EC"/>
</dbReference>
<evidence type="ECO:0000313" key="5">
    <source>
        <dbReference type="EMBL" id="MBM7701246.1"/>
    </source>
</evidence>
<organism evidence="5 6">
    <name type="scientific">Priestia iocasae</name>
    <dbReference type="NCBI Taxonomy" id="2291674"/>
    <lineage>
        <taxon>Bacteria</taxon>
        <taxon>Bacillati</taxon>
        <taxon>Bacillota</taxon>
        <taxon>Bacilli</taxon>
        <taxon>Bacillales</taxon>
        <taxon>Bacillaceae</taxon>
        <taxon>Priestia</taxon>
    </lineage>
</organism>
<dbReference type="SUPFAM" id="SSF52540">
    <property type="entry name" value="P-loop containing nucleoside triphosphate hydrolases"/>
    <property type="match status" value="1"/>
</dbReference>
<dbReference type="CDD" id="cd02022">
    <property type="entry name" value="DPCK"/>
    <property type="match status" value="1"/>
</dbReference>
<dbReference type="EC" id="2.7.1.24" evidence="3 4"/>
<gene>
    <name evidence="3" type="primary">coaE</name>
    <name evidence="5" type="ORF">JOC83_000072</name>
</gene>
<dbReference type="PANTHER" id="PTHR10695:SF46">
    <property type="entry name" value="BIFUNCTIONAL COENZYME A SYNTHASE-RELATED"/>
    <property type="match status" value="1"/>
</dbReference>
<keyword evidence="1 3" id="KW-0547">Nucleotide-binding</keyword>
<feature type="binding site" evidence="3">
    <location>
        <begin position="12"/>
        <end position="17"/>
    </location>
    <ligand>
        <name>ATP</name>
        <dbReference type="ChEBI" id="CHEBI:30616"/>
    </ligand>
</feature>
<keyword evidence="3 5" id="KW-0418">Kinase</keyword>
<dbReference type="Gene3D" id="3.40.50.300">
    <property type="entry name" value="P-loop containing nucleotide triphosphate hydrolases"/>
    <property type="match status" value="1"/>
</dbReference>